<dbReference type="GO" id="GO:0005634">
    <property type="term" value="C:nucleus"/>
    <property type="evidence" value="ECO:0007669"/>
    <property type="project" value="UniProtKB-SubCell"/>
</dbReference>
<evidence type="ECO:0000256" key="3">
    <source>
        <dbReference type="SAM" id="MobiDB-lite"/>
    </source>
</evidence>
<feature type="compositionally biased region" description="Polar residues" evidence="3">
    <location>
        <begin position="12"/>
        <end position="25"/>
    </location>
</feature>
<sequence length="172" mass="18586">METAPQRHPYTSAPSDGSRTITTLAHETPVIDGIGASGSSGSLGEGGSGPGESSGTAVGTLRLRGAPRRNAQRVMWGEDVVDNEGCGKKKSKICCIFHKQRRFDESSSESDSDSDSSCARCDAHDSNEHDQVLPCPHRHTHGPNGKHDSDSDSDWNAYERLPKSQRRKTRRG</sequence>
<accession>A0A0C3NHS9</accession>
<dbReference type="OrthoDB" id="307488at2759"/>
<feature type="compositionally biased region" description="Gly residues" evidence="3">
    <location>
        <begin position="35"/>
        <end position="52"/>
    </location>
</feature>
<dbReference type="InParanoid" id="A0A0C3NHS9"/>
<dbReference type="AlphaFoldDB" id="A0A0C3NHS9"/>
<feature type="region of interest" description="Disordered" evidence="3">
    <location>
        <begin position="1"/>
        <end position="72"/>
    </location>
</feature>
<evidence type="ECO:0000313" key="4">
    <source>
        <dbReference type="EMBL" id="KIN95250.1"/>
    </source>
</evidence>
<evidence type="ECO:0000313" key="5">
    <source>
        <dbReference type="Proteomes" id="UP000054217"/>
    </source>
</evidence>
<dbReference type="Pfam" id="PF07491">
    <property type="entry name" value="PPI_Ypi1"/>
    <property type="match status" value="1"/>
</dbReference>
<comment type="similarity">
    <text evidence="1 2">Belongs to the YPI1 family.</text>
</comment>
<dbReference type="PANTHER" id="PTHR20835:SF0">
    <property type="entry name" value="E3 UBIQUITIN-PROTEIN LIGASE PPP1R11"/>
    <property type="match status" value="1"/>
</dbReference>
<dbReference type="STRING" id="870435.A0A0C3NHS9"/>
<proteinExistence type="inferred from homology"/>
<comment type="function">
    <text evidence="2">Regulator of type 1 phosphatases which maintains protein phosphatase activity under strict control.</text>
</comment>
<dbReference type="GO" id="GO:0008157">
    <property type="term" value="F:protein phosphatase 1 binding"/>
    <property type="evidence" value="ECO:0007669"/>
    <property type="project" value="TreeGrafter"/>
</dbReference>
<organism evidence="4 5">
    <name type="scientific">Pisolithus tinctorius Marx 270</name>
    <dbReference type="NCBI Taxonomy" id="870435"/>
    <lineage>
        <taxon>Eukaryota</taxon>
        <taxon>Fungi</taxon>
        <taxon>Dikarya</taxon>
        <taxon>Basidiomycota</taxon>
        <taxon>Agaricomycotina</taxon>
        <taxon>Agaricomycetes</taxon>
        <taxon>Agaricomycetidae</taxon>
        <taxon>Boletales</taxon>
        <taxon>Sclerodermatineae</taxon>
        <taxon>Pisolithaceae</taxon>
        <taxon>Pisolithus</taxon>
    </lineage>
</organism>
<comment type="subcellular location">
    <subcellularLocation>
        <location evidence="2">Nucleus</location>
    </subcellularLocation>
</comment>
<feature type="region of interest" description="Disordered" evidence="3">
    <location>
        <begin position="101"/>
        <end position="172"/>
    </location>
</feature>
<dbReference type="Proteomes" id="UP000054217">
    <property type="component" value="Unassembled WGS sequence"/>
</dbReference>
<evidence type="ECO:0000256" key="2">
    <source>
        <dbReference type="RuleBase" id="RU367162"/>
    </source>
</evidence>
<feature type="compositionally biased region" description="Basic and acidic residues" evidence="3">
    <location>
        <begin position="121"/>
        <end position="131"/>
    </location>
</feature>
<reference evidence="4 5" key="1">
    <citation type="submission" date="2014-04" db="EMBL/GenBank/DDBJ databases">
        <authorList>
            <consortium name="DOE Joint Genome Institute"/>
            <person name="Kuo A."/>
            <person name="Kohler A."/>
            <person name="Costa M.D."/>
            <person name="Nagy L.G."/>
            <person name="Floudas D."/>
            <person name="Copeland A."/>
            <person name="Barry K.W."/>
            <person name="Cichocki N."/>
            <person name="Veneault-Fourrey C."/>
            <person name="LaButti K."/>
            <person name="Lindquist E.A."/>
            <person name="Lipzen A."/>
            <person name="Lundell T."/>
            <person name="Morin E."/>
            <person name="Murat C."/>
            <person name="Sun H."/>
            <person name="Tunlid A."/>
            <person name="Henrissat B."/>
            <person name="Grigoriev I.V."/>
            <person name="Hibbett D.S."/>
            <person name="Martin F."/>
            <person name="Nordberg H.P."/>
            <person name="Cantor M.N."/>
            <person name="Hua S.X."/>
        </authorList>
    </citation>
    <scope>NUCLEOTIDE SEQUENCE [LARGE SCALE GENOMIC DNA]</scope>
    <source>
        <strain evidence="4 5">Marx 270</strain>
    </source>
</reference>
<keyword evidence="2" id="KW-0539">Nucleus</keyword>
<keyword evidence="5" id="KW-1185">Reference proteome</keyword>
<dbReference type="HOGENOM" id="CLU_098333_0_2_1"/>
<protein>
    <recommendedName>
        <fullName evidence="2">Type 1 phosphatases regulator</fullName>
    </recommendedName>
</protein>
<evidence type="ECO:0000256" key="1">
    <source>
        <dbReference type="ARBA" id="ARBA00005605"/>
    </source>
</evidence>
<gene>
    <name evidence="4" type="ORF">M404DRAFT_1007674</name>
</gene>
<reference evidence="5" key="2">
    <citation type="submission" date="2015-01" db="EMBL/GenBank/DDBJ databases">
        <title>Evolutionary Origins and Diversification of the Mycorrhizal Mutualists.</title>
        <authorList>
            <consortium name="DOE Joint Genome Institute"/>
            <consortium name="Mycorrhizal Genomics Consortium"/>
            <person name="Kohler A."/>
            <person name="Kuo A."/>
            <person name="Nagy L.G."/>
            <person name="Floudas D."/>
            <person name="Copeland A."/>
            <person name="Barry K.W."/>
            <person name="Cichocki N."/>
            <person name="Veneault-Fourrey C."/>
            <person name="LaButti K."/>
            <person name="Lindquist E.A."/>
            <person name="Lipzen A."/>
            <person name="Lundell T."/>
            <person name="Morin E."/>
            <person name="Murat C."/>
            <person name="Riley R."/>
            <person name="Ohm R."/>
            <person name="Sun H."/>
            <person name="Tunlid A."/>
            <person name="Henrissat B."/>
            <person name="Grigoriev I.V."/>
            <person name="Hibbett D.S."/>
            <person name="Martin F."/>
        </authorList>
    </citation>
    <scope>NUCLEOTIDE SEQUENCE [LARGE SCALE GENOMIC DNA]</scope>
    <source>
        <strain evidence="5">Marx 270</strain>
    </source>
</reference>
<name>A0A0C3NHS9_PISTI</name>
<dbReference type="EMBL" id="KN832072">
    <property type="protein sequence ID" value="KIN95250.1"/>
    <property type="molecule type" value="Genomic_DNA"/>
</dbReference>
<dbReference type="InterPro" id="IPR011107">
    <property type="entry name" value="PPI_Ypi1"/>
</dbReference>
<dbReference type="GO" id="GO:0004865">
    <property type="term" value="F:protein serine/threonine phosphatase inhibitor activity"/>
    <property type="evidence" value="ECO:0007669"/>
    <property type="project" value="UniProtKB-UniRule"/>
</dbReference>
<feature type="compositionally biased region" description="Basic residues" evidence="3">
    <location>
        <begin position="163"/>
        <end position="172"/>
    </location>
</feature>
<dbReference type="PANTHER" id="PTHR20835">
    <property type="entry name" value="E3 UBIQUITIN-PROTEIN LIGASE PPP1R11-RELATED"/>
    <property type="match status" value="1"/>
</dbReference>